<evidence type="ECO:0000256" key="9">
    <source>
        <dbReference type="SAM" id="MobiDB-lite"/>
    </source>
</evidence>
<evidence type="ECO:0000256" key="5">
    <source>
        <dbReference type="ARBA" id="ARBA00022884"/>
    </source>
</evidence>
<sequence>MSVEPSKPQLRSLFPKKEANEEPVKEETTEEGYGSRKHPAKAAPHKRVQNTGLTNPLRLVTSKTMFSASSFEALNIAPKLVEVLKSPNVFHFTNPTVVQSTSIPLICKGGDVMIKSETGSGKTLSYLIPIVQRLQSITPQIQRSDGAYALILVPTRELCVQIEETIKKLLLPFFWIVPTVICGGQKRKSEKSRIRKGANVIISTPGRLLDHALHTSTLSLKRVQMLVLDEADRLLDMGFDQQLRDLLSLLGQQVSKPVQTILLSATLSPAIQKLAELSLKSPQFIDVDELKKGDAPTSKSKSDSKDDAKDAKDTKSEVKTEEGVFRVPEQLRQYFIQIECNLRLPALCAFLRKELRSVNSNRCRILIFVNTCDSVAFHDELLRELQWPGDGMDGSVTKGTLVALHGNMPQYQRLKNLRAFCKANYATMICTDVAARGLDIPTVDWIIQYDPPTEISEYIHRVGRTARAGKAGQSLLFLQPSEMGMVYTLQSKGLSMKQFNFDVWFDNCVRESGPGHALVYAKRNHAASEIQAAILKTVEESDGLKNLAVVGFTSYCRSYATYSKELKTAFNVRSLHFGHVAKSFGLRDTPKKLGKKSLAKAKRQTLQLANVVGEGSAKLDFGHTSEKKKRMFDLIKEEKELKEKREKKRQQQGDFLRGKKKVEKLMSVNEWDA</sequence>
<dbReference type="CDD" id="cd18787">
    <property type="entry name" value="SF2_C_DEAD"/>
    <property type="match status" value="1"/>
</dbReference>
<dbReference type="Proteomes" id="UP000078348">
    <property type="component" value="Unassembled WGS sequence"/>
</dbReference>
<feature type="region of interest" description="Disordered" evidence="9">
    <location>
        <begin position="291"/>
        <end position="319"/>
    </location>
</feature>
<evidence type="ECO:0000259" key="12">
    <source>
        <dbReference type="PROSITE" id="PS51195"/>
    </source>
</evidence>
<reference evidence="13 14" key="1">
    <citation type="submission" date="2016-05" db="EMBL/GenBank/DDBJ databases">
        <title>Nuclear genome of Blastocystis sp. subtype 1 NandII.</title>
        <authorList>
            <person name="Gentekaki E."/>
            <person name="Curtis B."/>
            <person name="Stairs C."/>
            <person name="Eme L."/>
            <person name="Herman E."/>
            <person name="Klimes V."/>
            <person name="Arias M.C."/>
            <person name="Elias M."/>
            <person name="Hilliou F."/>
            <person name="Klute M."/>
            <person name="Malik S.-B."/>
            <person name="Pightling A."/>
            <person name="Rachubinski R."/>
            <person name="Salas D."/>
            <person name="Schlacht A."/>
            <person name="Suga H."/>
            <person name="Archibald J."/>
            <person name="Ball S.G."/>
            <person name="Clark G."/>
            <person name="Dacks J."/>
            <person name="Van Der Giezen M."/>
            <person name="Tsaousis A."/>
            <person name="Roger A."/>
        </authorList>
    </citation>
    <scope>NUCLEOTIDE SEQUENCE [LARGE SCALE GENOMIC DNA]</scope>
    <source>
        <strain evidence="14">ATCC 50177 / NandII</strain>
    </source>
</reference>
<dbReference type="PROSITE" id="PS51195">
    <property type="entry name" value="Q_MOTIF"/>
    <property type="match status" value="1"/>
</dbReference>
<dbReference type="OrthoDB" id="422663at2759"/>
<evidence type="ECO:0000313" key="13">
    <source>
        <dbReference type="EMBL" id="OAO16222.1"/>
    </source>
</evidence>
<evidence type="ECO:0000256" key="1">
    <source>
        <dbReference type="ARBA" id="ARBA00022741"/>
    </source>
</evidence>
<dbReference type="Gene3D" id="3.40.50.300">
    <property type="entry name" value="P-loop containing nucleotide triphosphate hydrolases"/>
    <property type="match status" value="2"/>
</dbReference>
<evidence type="ECO:0000256" key="7">
    <source>
        <dbReference type="RuleBase" id="RU000492"/>
    </source>
</evidence>
<dbReference type="PANTHER" id="PTHR24031">
    <property type="entry name" value="RNA HELICASE"/>
    <property type="match status" value="1"/>
</dbReference>
<gene>
    <name evidence="13" type="ORF">AV274_2047</name>
</gene>
<evidence type="ECO:0000313" key="14">
    <source>
        <dbReference type="Proteomes" id="UP000078348"/>
    </source>
</evidence>
<dbReference type="SMART" id="SM00490">
    <property type="entry name" value="HELICc"/>
    <property type="match status" value="1"/>
</dbReference>
<comment type="similarity">
    <text evidence="7">Belongs to the DEAD box helicase family.</text>
</comment>
<feature type="region of interest" description="Disordered" evidence="9">
    <location>
        <begin position="1"/>
        <end position="54"/>
    </location>
</feature>
<dbReference type="GO" id="GO:0005524">
    <property type="term" value="F:ATP binding"/>
    <property type="evidence" value="ECO:0007669"/>
    <property type="project" value="UniProtKB-UniRule"/>
</dbReference>
<dbReference type="InterPro" id="IPR014014">
    <property type="entry name" value="RNA_helicase_DEAD_Q_motif"/>
</dbReference>
<dbReference type="InterPro" id="IPR000629">
    <property type="entry name" value="RNA-helicase_DEAD-box_CS"/>
</dbReference>
<evidence type="ECO:0000259" key="11">
    <source>
        <dbReference type="PROSITE" id="PS51194"/>
    </source>
</evidence>
<feature type="domain" description="Helicase C-terminal" evidence="11">
    <location>
        <begin position="350"/>
        <end position="509"/>
    </location>
</feature>
<dbReference type="PROSITE" id="PS51192">
    <property type="entry name" value="HELICASE_ATP_BIND_1"/>
    <property type="match status" value="1"/>
</dbReference>
<comment type="function">
    <text evidence="8">RNA helicase.</text>
</comment>
<evidence type="ECO:0000256" key="2">
    <source>
        <dbReference type="ARBA" id="ARBA00022801"/>
    </source>
</evidence>
<accession>A0A196SJ66</accession>
<comment type="caution">
    <text evidence="13">The sequence shown here is derived from an EMBL/GenBank/DDBJ whole genome shotgun (WGS) entry which is preliminary data.</text>
</comment>
<keyword evidence="5 8" id="KW-0694">RNA-binding</keyword>
<feature type="short sequence motif" description="Q motif" evidence="6">
    <location>
        <begin position="69"/>
        <end position="100"/>
    </location>
</feature>
<comment type="catalytic activity">
    <reaction evidence="8">
        <text>ATP + H2O = ADP + phosphate + H(+)</text>
        <dbReference type="Rhea" id="RHEA:13065"/>
        <dbReference type="ChEBI" id="CHEBI:15377"/>
        <dbReference type="ChEBI" id="CHEBI:15378"/>
        <dbReference type="ChEBI" id="CHEBI:30616"/>
        <dbReference type="ChEBI" id="CHEBI:43474"/>
        <dbReference type="ChEBI" id="CHEBI:456216"/>
        <dbReference type="EC" id="3.6.4.13"/>
    </reaction>
</comment>
<feature type="domain" description="Helicase ATP-binding" evidence="10">
    <location>
        <begin position="103"/>
        <end position="285"/>
    </location>
</feature>
<dbReference type="InterPro" id="IPR001650">
    <property type="entry name" value="Helicase_C-like"/>
</dbReference>
<dbReference type="Pfam" id="PF13959">
    <property type="entry name" value="CTE_SPB4"/>
    <property type="match status" value="1"/>
</dbReference>
<dbReference type="GO" id="GO:0016887">
    <property type="term" value="F:ATP hydrolysis activity"/>
    <property type="evidence" value="ECO:0007669"/>
    <property type="project" value="RHEA"/>
</dbReference>
<dbReference type="PROSITE" id="PS51194">
    <property type="entry name" value="HELICASE_CTER"/>
    <property type="match status" value="1"/>
</dbReference>
<dbReference type="Pfam" id="PF00271">
    <property type="entry name" value="Helicase_C"/>
    <property type="match status" value="1"/>
</dbReference>
<feature type="domain" description="DEAD-box RNA helicase Q" evidence="12">
    <location>
        <begin position="69"/>
        <end position="100"/>
    </location>
</feature>
<feature type="compositionally biased region" description="Basic residues" evidence="9">
    <location>
        <begin position="35"/>
        <end position="48"/>
    </location>
</feature>
<dbReference type="SMART" id="SM01178">
    <property type="entry name" value="DUF4217"/>
    <property type="match status" value="1"/>
</dbReference>
<dbReference type="GO" id="GO:0003724">
    <property type="term" value="F:RNA helicase activity"/>
    <property type="evidence" value="ECO:0007669"/>
    <property type="project" value="UniProtKB-EC"/>
</dbReference>
<dbReference type="CDD" id="cd17949">
    <property type="entry name" value="DEADc_DDX31"/>
    <property type="match status" value="1"/>
</dbReference>
<dbReference type="SUPFAM" id="SSF52540">
    <property type="entry name" value="P-loop containing nucleoside triphosphate hydrolases"/>
    <property type="match status" value="1"/>
</dbReference>
<dbReference type="InterPro" id="IPR014001">
    <property type="entry name" value="Helicase_ATP-bd"/>
</dbReference>
<dbReference type="Pfam" id="PF00270">
    <property type="entry name" value="DEAD"/>
    <property type="match status" value="1"/>
</dbReference>
<keyword evidence="2 7" id="KW-0378">Hydrolase</keyword>
<dbReference type="AlphaFoldDB" id="A0A196SJ66"/>
<evidence type="ECO:0000256" key="6">
    <source>
        <dbReference type="PROSITE-ProRule" id="PRU00552"/>
    </source>
</evidence>
<dbReference type="SMART" id="SM00487">
    <property type="entry name" value="DEXDc"/>
    <property type="match status" value="1"/>
</dbReference>
<dbReference type="STRING" id="478820.A0A196SJ66"/>
<proteinExistence type="inferred from homology"/>
<evidence type="ECO:0000259" key="10">
    <source>
        <dbReference type="PROSITE" id="PS51192"/>
    </source>
</evidence>
<protein>
    <recommendedName>
        <fullName evidence="8">ATP-dependent RNA helicase</fullName>
        <ecNumber evidence="8">3.6.4.13</ecNumber>
    </recommendedName>
</protein>
<evidence type="ECO:0000256" key="8">
    <source>
        <dbReference type="RuleBase" id="RU365068"/>
    </source>
</evidence>
<evidence type="ECO:0000256" key="4">
    <source>
        <dbReference type="ARBA" id="ARBA00022840"/>
    </source>
</evidence>
<dbReference type="PROSITE" id="PS00039">
    <property type="entry name" value="DEAD_ATP_HELICASE"/>
    <property type="match status" value="1"/>
</dbReference>
<keyword evidence="3 7" id="KW-0347">Helicase</keyword>
<organism evidence="13 14">
    <name type="scientific">Blastocystis sp. subtype 1 (strain ATCC 50177 / NandII)</name>
    <dbReference type="NCBI Taxonomy" id="478820"/>
    <lineage>
        <taxon>Eukaryota</taxon>
        <taxon>Sar</taxon>
        <taxon>Stramenopiles</taxon>
        <taxon>Bigyra</taxon>
        <taxon>Opalozoa</taxon>
        <taxon>Opalinata</taxon>
        <taxon>Blastocystidae</taxon>
        <taxon>Blastocystis</taxon>
    </lineage>
</organism>
<evidence type="ECO:0000256" key="3">
    <source>
        <dbReference type="ARBA" id="ARBA00022806"/>
    </source>
</evidence>
<keyword evidence="4 7" id="KW-0067">ATP-binding</keyword>
<dbReference type="GO" id="GO:0003723">
    <property type="term" value="F:RNA binding"/>
    <property type="evidence" value="ECO:0007669"/>
    <property type="project" value="UniProtKB-UniRule"/>
</dbReference>
<feature type="compositionally biased region" description="Basic and acidic residues" evidence="9">
    <location>
        <begin position="15"/>
        <end position="27"/>
    </location>
</feature>
<dbReference type="InterPro" id="IPR027417">
    <property type="entry name" value="P-loop_NTPase"/>
</dbReference>
<dbReference type="EC" id="3.6.4.13" evidence="8"/>
<name>A0A196SJ66_BLAHN</name>
<dbReference type="EMBL" id="LXWW01000093">
    <property type="protein sequence ID" value="OAO16222.1"/>
    <property type="molecule type" value="Genomic_DNA"/>
</dbReference>
<dbReference type="InterPro" id="IPR025313">
    <property type="entry name" value="SPB4-like_CTE"/>
</dbReference>
<dbReference type="InterPro" id="IPR011545">
    <property type="entry name" value="DEAD/DEAH_box_helicase_dom"/>
</dbReference>
<comment type="domain">
    <text evidence="8">The Q motif is unique to and characteristic of the DEAD box family of RNA helicases and controls ATP binding and hydrolysis.</text>
</comment>
<keyword evidence="1 7" id="KW-0547">Nucleotide-binding</keyword>
<keyword evidence="14" id="KW-1185">Reference proteome</keyword>